<evidence type="ECO:0000256" key="1">
    <source>
        <dbReference type="ARBA" id="ARBA00001974"/>
    </source>
</evidence>
<dbReference type="Gene3D" id="1.20.140.10">
    <property type="entry name" value="Butyryl-CoA Dehydrogenase, subunit A, domain 3"/>
    <property type="match status" value="1"/>
</dbReference>
<keyword evidence="5 7" id="KW-0274">FAD</keyword>
<dbReference type="SUPFAM" id="SSF56645">
    <property type="entry name" value="Acyl-CoA dehydrogenase NM domain-like"/>
    <property type="match status" value="1"/>
</dbReference>
<dbReference type="InterPro" id="IPR006091">
    <property type="entry name" value="Acyl-CoA_Oxase/DH_mid-dom"/>
</dbReference>
<keyword evidence="4 7" id="KW-0285">Flavoprotein</keyword>
<evidence type="ECO:0000259" key="9">
    <source>
        <dbReference type="Pfam" id="PF00441"/>
    </source>
</evidence>
<evidence type="ECO:0000313" key="12">
    <source>
        <dbReference type="EMBL" id="WZP15930.1"/>
    </source>
</evidence>
<dbReference type="InterPro" id="IPR036250">
    <property type="entry name" value="AcylCo_DH-like_C"/>
</dbReference>
<keyword evidence="13" id="KW-1185">Reference proteome</keyword>
<dbReference type="SUPFAM" id="SSF47203">
    <property type="entry name" value="Acyl-CoA dehydrogenase C-terminal domain-like"/>
    <property type="match status" value="1"/>
</dbReference>
<gene>
    <name evidence="12" type="ORF">AAE021_17570</name>
</gene>
<dbReference type="InterPro" id="IPR009075">
    <property type="entry name" value="AcylCo_DH/oxidase_C"/>
</dbReference>
<protein>
    <submittedName>
        <fullName evidence="12">Acyl-CoA dehydrogenase family protein</fullName>
    </submittedName>
</protein>
<feature type="region of interest" description="Disordered" evidence="8">
    <location>
        <begin position="396"/>
        <end position="419"/>
    </location>
</feature>
<feature type="domain" description="Acyl-CoA oxidase/dehydrogenase middle" evidence="10">
    <location>
        <begin position="124"/>
        <end position="229"/>
    </location>
</feature>
<evidence type="ECO:0000259" key="11">
    <source>
        <dbReference type="Pfam" id="PF02771"/>
    </source>
</evidence>
<dbReference type="InterPro" id="IPR046373">
    <property type="entry name" value="Acyl-CoA_Oxase/DH_mid-dom_sf"/>
</dbReference>
<dbReference type="EMBL" id="CP151657">
    <property type="protein sequence ID" value="WZP15930.1"/>
    <property type="molecule type" value="Genomic_DNA"/>
</dbReference>
<dbReference type="Gene3D" id="1.10.540.10">
    <property type="entry name" value="Acyl-CoA dehydrogenase/oxidase, N-terminal domain"/>
    <property type="match status" value="1"/>
</dbReference>
<sequence>MNTLPSDVEDLRLRTRDFIRSVVIPAEPSPGERLDEDTLGRLRASAKDAGVYAPHAPREYGGQGLPLKFWSPIFQEAGYSLIGPTVLNCQAPDEGNMHMLELIGTQAQKEQYLRPLVSGEARSCFGMTEPHPGAGSDPAALQSSAVKVDGGWVVNGHKRFTSGANNAAFCIAMVRTPALDGSLPGGAAPAGATMLLVDMDTPGVRIGQQISTMDRAIGGGHPHLHFEDVFVPDNAVLGAPGEGFRYAQVRLGPARLTHCMRWLGLARRAMDIALDRTNTREIFGSAMHELGIAQDMLALNVLDLETSDAIITKTAMLLDTDARAGSALSSVAKTHTSEAVYRVIDRSLQLCGGDGVSDRLPLASYLNEVRAFRIYDGSNETHKWAIARRASATRRREVEQGAPFQAGVDGTPSYSSAEA</sequence>
<dbReference type="PANTHER" id="PTHR48083">
    <property type="entry name" value="MEDIUM-CHAIN SPECIFIC ACYL-COA DEHYDROGENASE, MITOCHONDRIAL-RELATED"/>
    <property type="match status" value="1"/>
</dbReference>
<name>A0ABZ2ZV20_9MICC</name>
<dbReference type="InterPro" id="IPR037069">
    <property type="entry name" value="AcylCoA_DH/ox_N_sf"/>
</dbReference>
<evidence type="ECO:0000256" key="2">
    <source>
        <dbReference type="ARBA" id="ARBA00009347"/>
    </source>
</evidence>
<dbReference type="Proteomes" id="UP001448858">
    <property type="component" value="Chromosome"/>
</dbReference>
<feature type="domain" description="Acyl-CoA dehydrogenase/oxidase C-terminal" evidence="9">
    <location>
        <begin position="241"/>
        <end position="390"/>
    </location>
</feature>
<comment type="cofactor">
    <cofactor evidence="1 7">
        <name>FAD</name>
        <dbReference type="ChEBI" id="CHEBI:57692"/>
    </cofactor>
</comment>
<evidence type="ECO:0000259" key="10">
    <source>
        <dbReference type="Pfam" id="PF02770"/>
    </source>
</evidence>
<dbReference type="Pfam" id="PF02771">
    <property type="entry name" value="Acyl-CoA_dh_N"/>
    <property type="match status" value="1"/>
</dbReference>
<evidence type="ECO:0000256" key="3">
    <source>
        <dbReference type="ARBA" id="ARBA00011738"/>
    </source>
</evidence>
<dbReference type="RefSeq" id="WP_342023581.1">
    <property type="nucleotide sequence ID" value="NZ_CP151657.1"/>
</dbReference>
<feature type="domain" description="Acyl-CoA dehydrogenase/oxidase N-terminal" evidence="11">
    <location>
        <begin position="8"/>
        <end position="120"/>
    </location>
</feature>
<evidence type="ECO:0000313" key="13">
    <source>
        <dbReference type="Proteomes" id="UP001448858"/>
    </source>
</evidence>
<dbReference type="Gene3D" id="2.40.110.10">
    <property type="entry name" value="Butyryl-CoA Dehydrogenase, subunit A, domain 2"/>
    <property type="match status" value="1"/>
</dbReference>
<dbReference type="PANTHER" id="PTHR48083:SF13">
    <property type="entry name" value="ACYL-COA DEHYDROGENASE FAMILY MEMBER 11"/>
    <property type="match status" value="1"/>
</dbReference>
<comment type="similarity">
    <text evidence="2 7">Belongs to the acyl-CoA dehydrogenase family.</text>
</comment>
<proteinExistence type="inferred from homology"/>
<dbReference type="InterPro" id="IPR009100">
    <property type="entry name" value="AcylCoA_DH/oxidase_NM_dom_sf"/>
</dbReference>
<dbReference type="Pfam" id="PF00441">
    <property type="entry name" value="Acyl-CoA_dh_1"/>
    <property type="match status" value="1"/>
</dbReference>
<keyword evidence="6 7" id="KW-0560">Oxidoreductase</keyword>
<evidence type="ECO:0000256" key="4">
    <source>
        <dbReference type="ARBA" id="ARBA00022630"/>
    </source>
</evidence>
<dbReference type="InterPro" id="IPR050741">
    <property type="entry name" value="Acyl-CoA_dehydrogenase"/>
</dbReference>
<evidence type="ECO:0000256" key="5">
    <source>
        <dbReference type="ARBA" id="ARBA00022827"/>
    </source>
</evidence>
<evidence type="ECO:0000256" key="6">
    <source>
        <dbReference type="ARBA" id="ARBA00023002"/>
    </source>
</evidence>
<evidence type="ECO:0000256" key="8">
    <source>
        <dbReference type="SAM" id="MobiDB-lite"/>
    </source>
</evidence>
<dbReference type="Pfam" id="PF02770">
    <property type="entry name" value="Acyl-CoA_dh_M"/>
    <property type="match status" value="1"/>
</dbReference>
<comment type="subunit">
    <text evidence="3">Homodimer.</text>
</comment>
<accession>A0ABZ2ZV20</accession>
<evidence type="ECO:0000256" key="7">
    <source>
        <dbReference type="RuleBase" id="RU362125"/>
    </source>
</evidence>
<dbReference type="InterPro" id="IPR013786">
    <property type="entry name" value="AcylCoA_DH/ox_N"/>
</dbReference>
<reference evidence="12 13" key="1">
    <citation type="submission" date="2024-04" db="EMBL/GenBank/DDBJ databases">
        <title>Arthrobacter sp. from Plains bison fecal sample.</title>
        <authorList>
            <person name="Ruzzini A."/>
        </authorList>
    </citation>
    <scope>NUCLEOTIDE SEQUENCE [LARGE SCALE GENOMIC DNA]</scope>
    <source>
        <strain evidence="12 13">EINP1</strain>
    </source>
</reference>
<organism evidence="12 13">
    <name type="scientific">Arthrobacter citreus</name>
    <dbReference type="NCBI Taxonomy" id="1670"/>
    <lineage>
        <taxon>Bacteria</taxon>
        <taxon>Bacillati</taxon>
        <taxon>Actinomycetota</taxon>
        <taxon>Actinomycetes</taxon>
        <taxon>Micrococcales</taxon>
        <taxon>Micrococcaceae</taxon>
        <taxon>Arthrobacter</taxon>
    </lineage>
</organism>